<evidence type="ECO:0000256" key="1">
    <source>
        <dbReference type="SAM" id="MobiDB-lite"/>
    </source>
</evidence>
<reference evidence="2 3" key="1">
    <citation type="journal article" date="2023" name="Microorganisms">
        <title>Thiorhodovibrio frisius and Trv. litoralis spp. nov., Two Novel Members from a Clade of Fastidious Purple Sulfur Bacteria That Exhibit Unique Red-Shifted Light-Harvesting Capabilities.</title>
        <authorList>
            <person name="Methner A."/>
            <person name="Kuzyk S.B."/>
            <person name="Petersen J."/>
            <person name="Bauer S."/>
            <person name="Brinkmann H."/>
            <person name="Sichau K."/>
            <person name="Wanner G."/>
            <person name="Wolf J."/>
            <person name="Neumann-Schaal M."/>
            <person name="Henke P."/>
            <person name="Tank M."/>
            <person name="Sproer C."/>
            <person name="Bunk B."/>
            <person name="Overmann J."/>
        </authorList>
    </citation>
    <scope>NUCLEOTIDE SEQUENCE [LARGE SCALE GENOMIC DNA]</scope>
    <source>
        <strain evidence="2 3">DSM 6702</strain>
    </source>
</reference>
<dbReference type="SUPFAM" id="SSF81901">
    <property type="entry name" value="HCP-like"/>
    <property type="match status" value="1"/>
</dbReference>
<dbReference type="Gene3D" id="1.25.40.10">
    <property type="entry name" value="Tetratricopeptide repeat domain"/>
    <property type="match status" value="1"/>
</dbReference>
<evidence type="ECO:0000313" key="2">
    <source>
        <dbReference type="EMBL" id="WPL16650.1"/>
    </source>
</evidence>
<gene>
    <name evidence="2" type="ORF">Thiowin_01617</name>
</gene>
<sequence>MPMLASLVSVFTSLLTGVRLELNPMHDKILSGKKCATAAAVALWLFGCQSTPNQDAALASAGANSFAKIDDLVLVDCLLPGQVRQLGSRMTYLAPRRRVKTTQSDCGIRGGEFVLFDRSDYGTALQSLLPKARAGDAVAQTYVGEIHEKGLGLSAPDYAQAAHWYRQAATSGHRPAQTNLGSLYERGLGVPRDQAAALDWYRRATGVTEDRLIFESELKAKQAAFQREIALRNQVASSLRAQLARAQAAGSASGSAAARVQTAAKTSVPPQSTPAQVAAAGLQPLDRRRLESVATSLQREAASEQEQVRRQLHAIEQVKQAAPAAANQTADGSGGKAALVGKLELTLRQRSNALAENQSRLAMVP</sequence>
<dbReference type="Pfam" id="PF08238">
    <property type="entry name" value="Sel1"/>
    <property type="match status" value="2"/>
</dbReference>
<dbReference type="PANTHER" id="PTHR11102">
    <property type="entry name" value="SEL-1-LIKE PROTEIN"/>
    <property type="match status" value="1"/>
</dbReference>
<keyword evidence="3" id="KW-1185">Reference proteome</keyword>
<dbReference type="EMBL" id="CP121472">
    <property type="protein sequence ID" value="WPL16650.1"/>
    <property type="molecule type" value="Genomic_DNA"/>
</dbReference>
<feature type="compositionally biased region" description="Polar residues" evidence="1">
    <location>
        <begin position="263"/>
        <end position="275"/>
    </location>
</feature>
<feature type="region of interest" description="Disordered" evidence="1">
    <location>
        <begin position="261"/>
        <end position="282"/>
    </location>
</feature>
<dbReference type="PANTHER" id="PTHR11102:SF160">
    <property type="entry name" value="ERAD-ASSOCIATED E3 UBIQUITIN-PROTEIN LIGASE COMPONENT HRD3"/>
    <property type="match status" value="1"/>
</dbReference>
<protein>
    <submittedName>
        <fullName evidence="2">Sel1 repeat</fullName>
    </submittedName>
</protein>
<dbReference type="InterPro" id="IPR050767">
    <property type="entry name" value="Sel1_AlgK"/>
</dbReference>
<dbReference type="SMART" id="SM00671">
    <property type="entry name" value="SEL1"/>
    <property type="match status" value="2"/>
</dbReference>
<proteinExistence type="predicted"/>
<dbReference type="InterPro" id="IPR011990">
    <property type="entry name" value="TPR-like_helical_dom_sf"/>
</dbReference>
<dbReference type="Proteomes" id="UP001432180">
    <property type="component" value="Chromosome"/>
</dbReference>
<accession>A0ABZ0S808</accession>
<organism evidence="2 3">
    <name type="scientific">Thiorhodovibrio winogradskyi</name>
    <dbReference type="NCBI Taxonomy" id="77007"/>
    <lineage>
        <taxon>Bacteria</taxon>
        <taxon>Pseudomonadati</taxon>
        <taxon>Pseudomonadota</taxon>
        <taxon>Gammaproteobacteria</taxon>
        <taxon>Chromatiales</taxon>
        <taxon>Chromatiaceae</taxon>
        <taxon>Thiorhodovibrio</taxon>
    </lineage>
</organism>
<name>A0ABZ0S808_9GAMM</name>
<dbReference type="InterPro" id="IPR006597">
    <property type="entry name" value="Sel1-like"/>
</dbReference>
<evidence type="ECO:0000313" key="3">
    <source>
        <dbReference type="Proteomes" id="UP001432180"/>
    </source>
</evidence>